<dbReference type="AlphaFoldDB" id="A0A553US55"/>
<gene>
    <name evidence="2" type="ORF">FNU79_13130</name>
</gene>
<dbReference type="RefSeq" id="WP_143721269.1">
    <property type="nucleotide sequence ID" value="NZ_VKDB01000015.1"/>
</dbReference>
<reference evidence="2 3" key="1">
    <citation type="submission" date="2019-07" db="EMBL/GenBank/DDBJ databases">
        <title>Deinococcus detaillus sp. nov., isolated from humus soil in Antarctica.</title>
        <authorList>
            <person name="Zhang K."/>
        </authorList>
    </citation>
    <scope>NUCLEOTIDE SEQUENCE [LARGE SCALE GENOMIC DNA]</scope>
    <source>
        <strain evidence="2 3">H1</strain>
    </source>
</reference>
<proteinExistence type="predicted"/>
<organism evidence="2 3">
    <name type="scientific">Deinococcus detaillensis</name>
    <dbReference type="NCBI Taxonomy" id="2592048"/>
    <lineage>
        <taxon>Bacteria</taxon>
        <taxon>Thermotogati</taxon>
        <taxon>Deinococcota</taxon>
        <taxon>Deinococci</taxon>
        <taxon>Deinococcales</taxon>
        <taxon>Deinococcaceae</taxon>
        <taxon>Deinococcus</taxon>
    </lineage>
</organism>
<feature type="transmembrane region" description="Helical" evidence="1">
    <location>
        <begin position="12"/>
        <end position="33"/>
    </location>
</feature>
<feature type="transmembrane region" description="Helical" evidence="1">
    <location>
        <begin position="108"/>
        <end position="131"/>
    </location>
</feature>
<feature type="transmembrane region" description="Helical" evidence="1">
    <location>
        <begin position="39"/>
        <end position="58"/>
    </location>
</feature>
<feature type="transmembrane region" description="Helical" evidence="1">
    <location>
        <begin position="78"/>
        <end position="96"/>
    </location>
</feature>
<accession>A0A553US55</accession>
<evidence type="ECO:0000313" key="2">
    <source>
        <dbReference type="EMBL" id="TSA83053.1"/>
    </source>
</evidence>
<comment type="caution">
    <text evidence="2">The sequence shown here is derived from an EMBL/GenBank/DDBJ whole genome shotgun (WGS) entry which is preliminary data.</text>
</comment>
<protein>
    <submittedName>
        <fullName evidence="2">Uncharacterized protein</fullName>
    </submittedName>
</protein>
<dbReference type="Proteomes" id="UP000316092">
    <property type="component" value="Unassembled WGS sequence"/>
</dbReference>
<sequence length="149" mass="17037">MRATRRERAWTASRTLELIYMIVFVALFFVGYWQRPLDAWVYWSVAAAATMSGFWIWIRQYRALDELGKLKFMKSWMVAGMVTSTGLSALIGWTIFNAERSVSVPPSLSFMAAYGVLMLGLLAMALTNWILNRGTSERRLKGDRHAENS</sequence>
<keyword evidence="1" id="KW-0812">Transmembrane</keyword>
<evidence type="ECO:0000256" key="1">
    <source>
        <dbReference type="SAM" id="Phobius"/>
    </source>
</evidence>
<dbReference type="OrthoDB" id="71655at2"/>
<name>A0A553US55_9DEIO</name>
<keyword evidence="3" id="KW-1185">Reference proteome</keyword>
<evidence type="ECO:0000313" key="3">
    <source>
        <dbReference type="Proteomes" id="UP000316092"/>
    </source>
</evidence>
<keyword evidence="1" id="KW-1133">Transmembrane helix</keyword>
<keyword evidence="1" id="KW-0472">Membrane</keyword>
<dbReference type="EMBL" id="VKDB01000015">
    <property type="protein sequence ID" value="TSA83053.1"/>
    <property type="molecule type" value="Genomic_DNA"/>
</dbReference>